<protein>
    <submittedName>
        <fullName evidence="1">Uncharacterized protein</fullName>
    </submittedName>
</protein>
<dbReference type="EMBL" id="CP015922">
    <property type="protein sequence ID" value="ANJ00403.1"/>
    <property type="molecule type" value="Genomic_DNA"/>
</dbReference>
<name>A0A191UHE0_9BURK</name>
<dbReference type="RefSeq" id="WP_068949401.1">
    <property type="nucleotide sequence ID" value="NZ_CP015922.1"/>
</dbReference>
<dbReference type="Proteomes" id="UP000078463">
    <property type="component" value="Chromosome"/>
</dbReference>
<reference evidence="2" key="1">
    <citation type="submission" date="2016-05" db="EMBL/GenBank/DDBJ databases">
        <title>Polynucleobacter sp. QLW-P1FAT50C-4 genome.</title>
        <authorList>
            <person name="Hahn M.W."/>
        </authorList>
    </citation>
    <scope>NUCLEOTIDE SEQUENCE [LARGE SCALE GENOMIC DNA]</scope>
    <source>
        <strain evidence="2">QLW-P1FAT50C-4</strain>
    </source>
</reference>
<evidence type="ECO:0000313" key="2">
    <source>
        <dbReference type="Proteomes" id="UP000078463"/>
    </source>
</evidence>
<accession>A0A191UHE0</accession>
<dbReference type="KEGG" id="pwu:A8O14_10150"/>
<sequence length="105" mass="12534">MEYIIEGTPISIVRHADICIEVVCDIYPIHIKHKEALLKYFESDGFFMYGKIELIHYDYRITTIKYQFDNGWVDIGSHAYEVEEKINELVDRFMIDYEGYEQIKA</sequence>
<gene>
    <name evidence="1" type="ORF">A8O14_10150</name>
</gene>
<dbReference type="STRING" id="1743168.A8O14_10150"/>
<keyword evidence="2" id="KW-1185">Reference proteome</keyword>
<proteinExistence type="predicted"/>
<evidence type="ECO:0000313" key="1">
    <source>
        <dbReference type="EMBL" id="ANJ00403.1"/>
    </source>
</evidence>
<dbReference type="AlphaFoldDB" id="A0A191UHE0"/>
<organism evidence="1 2">
    <name type="scientific">Polynucleobacter wuianus</name>
    <dbReference type="NCBI Taxonomy" id="1743168"/>
    <lineage>
        <taxon>Bacteria</taxon>
        <taxon>Pseudomonadati</taxon>
        <taxon>Pseudomonadota</taxon>
        <taxon>Betaproteobacteria</taxon>
        <taxon>Burkholderiales</taxon>
        <taxon>Burkholderiaceae</taxon>
        <taxon>Polynucleobacter</taxon>
    </lineage>
</organism>